<evidence type="ECO:0000313" key="6">
    <source>
        <dbReference type="Proteomes" id="UP000605148"/>
    </source>
</evidence>
<organism evidence="5 6">
    <name type="scientific">Roseibium aquae</name>
    <dbReference type="NCBI Taxonomy" id="1323746"/>
    <lineage>
        <taxon>Bacteria</taxon>
        <taxon>Pseudomonadati</taxon>
        <taxon>Pseudomonadota</taxon>
        <taxon>Alphaproteobacteria</taxon>
        <taxon>Hyphomicrobiales</taxon>
        <taxon>Stappiaceae</taxon>
        <taxon>Roseibium</taxon>
    </lineage>
</organism>
<dbReference type="PROSITE" id="PS01124">
    <property type="entry name" value="HTH_ARAC_FAMILY_2"/>
    <property type="match status" value="1"/>
</dbReference>
<reference evidence="5" key="2">
    <citation type="submission" date="2020-09" db="EMBL/GenBank/DDBJ databases">
        <authorList>
            <person name="Sun Q."/>
            <person name="Zhou Y."/>
        </authorList>
    </citation>
    <scope>NUCLEOTIDE SEQUENCE</scope>
    <source>
        <strain evidence="5">CGMCC 1.12426</strain>
    </source>
</reference>
<dbReference type="PROSITE" id="PS00041">
    <property type="entry name" value="HTH_ARAC_FAMILY_1"/>
    <property type="match status" value="1"/>
</dbReference>
<dbReference type="InterPro" id="IPR018062">
    <property type="entry name" value="HTH_AraC-typ_CS"/>
</dbReference>
<evidence type="ECO:0000313" key="5">
    <source>
        <dbReference type="EMBL" id="GGB46664.1"/>
    </source>
</evidence>
<reference evidence="5" key="1">
    <citation type="journal article" date="2014" name="Int. J. Syst. Evol. Microbiol.">
        <title>Complete genome sequence of Corynebacterium casei LMG S-19264T (=DSM 44701T), isolated from a smear-ripened cheese.</title>
        <authorList>
            <consortium name="US DOE Joint Genome Institute (JGI-PGF)"/>
            <person name="Walter F."/>
            <person name="Albersmeier A."/>
            <person name="Kalinowski J."/>
            <person name="Ruckert C."/>
        </authorList>
    </citation>
    <scope>NUCLEOTIDE SEQUENCE</scope>
    <source>
        <strain evidence="5">CGMCC 1.12426</strain>
    </source>
</reference>
<keyword evidence="3" id="KW-0804">Transcription</keyword>
<proteinExistence type="predicted"/>
<dbReference type="PANTHER" id="PTHR43280:SF28">
    <property type="entry name" value="HTH-TYPE TRANSCRIPTIONAL ACTIVATOR RHAS"/>
    <property type="match status" value="1"/>
</dbReference>
<dbReference type="InterPro" id="IPR018060">
    <property type="entry name" value="HTH_AraC"/>
</dbReference>
<protein>
    <submittedName>
        <fullName evidence="5">AraC family transcriptional regulator</fullName>
    </submittedName>
</protein>
<dbReference type="InterPro" id="IPR009057">
    <property type="entry name" value="Homeodomain-like_sf"/>
</dbReference>
<comment type="caution">
    <text evidence="5">The sequence shown here is derived from an EMBL/GenBank/DDBJ whole genome shotgun (WGS) entry which is preliminary data.</text>
</comment>
<dbReference type="PRINTS" id="PR00032">
    <property type="entry name" value="HTHARAC"/>
</dbReference>
<dbReference type="Pfam" id="PF12833">
    <property type="entry name" value="HTH_18"/>
    <property type="match status" value="1"/>
</dbReference>
<feature type="domain" description="HTH araC/xylS-type" evidence="4">
    <location>
        <begin position="176"/>
        <end position="277"/>
    </location>
</feature>
<dbReference type="OrthoDB" id="9803764at2"/>
<accession>A0A916TI31</accession>
<dbReference type="Gene3D" id="1.10.10.60">
    <property type="entry name" value="Homeodomain-like"/>
    <property type="match status" value="2"/>
</dbReference>
<keyword evidence="6" id="KW-1185">Reference proteome</keyword>
<dbReference type="GO" id="GO:0003700">
    <property type="term" value="F:DNA-binding transcription factor activity"/>
    <property type="evidence" value="ECO:0007669"/>
    <property type="project" value="InterPro"/>
</dbReference>
<dbReference type="SMART" id="SM00342">
    <property type="entry name" value="HTH_ARAC"/>
    <property type="match status" value="1"/>
</dbReference>
<keyword evidence="1" id="KW-0805">Transcription regulation</keyword>
<dbReference type="SUPFAM" id="SSF51215">
    <property type="entry name" value="Regulatory protein AraC"/>
    <property type="match status" value="1"/>
</dbReference>
<evidence type="ECO:0000259" key="4">
    <source>
        <dbReference type="PROSITE" id="PS01124"/>
    </source>
</evidence>
<keyword evidence="2" id="KW-0238">DNA-binding</keyword>
<dbReference type="PANTHER" id="PTHR43280">
    <property type="entry name" value="ARAC-FAMILY TRANSCRIPTIONAL REGULATOR"/>
    <property type="match status" value="1"/>
</dbReference>
<dbReference type="InterPro" id="IPR037923">
    <property type="entry name" value="HTH-like"/>
</dbReference>
<name>A0A916TI31_9HYPH</name>
<dbReference type="GO" id="GO:0043565">
    <property type="term" value="F:sequence-specific DNA binding"/>
    <property type="evidence" value="ECO:0007669"/>
    <property type="project" value="InterPro"/>
</dbReference>
<dbReference type="Proteomes" id="UP000605148">
    <property type="component" value="Unassembled WGS sequence"/>
</dbReference>
<sequence>MEKNEQSPFWRIPVNALSLRLARTPIRMQHSQSWRIDKINPVHDLIFCLTGAARYRIGDEVVCLEKGEAMLIRARERFRGINIGTGDYTGVAQHFSLDLFGRADLIDQMKLRRKAVLADWSVIEPIVEHYRARAATTSPTLIQHHQFMVMLLAYLDSAFVGWRSDVELLAQQGQLSLQIMLLASKLASDPLLEGGLEDALSAVPYNRDYFRRAFRDRMGMTPQKYLELKRMEYAVHRLGLGQTVKETAAELGYRDPYFFSRMFKHYIGASPSSYRLKRTARGRSQMQP</sequence>
<dbReference type="SUPFAM" id="SSF46689">
    <property type="entry name" value="Homeodomain-like"/>
    <property type="match status" value="1"/>
</dbReference>
<evidence type="ECO:0000256" key="3">
    <source>
        <dbReference type="ARBA" id="ARBA00023163"/>
    </source>
</evidence>
<dbReference type="InterPro" id="IPR020449">
    <property type="entry name" value="Tscrpt_reg_AraC-type_HTH"/>
</dbReference>
<evidence type="ECO:0000256" key="2">
    <source>
        <dbReference type="ARBA" id="ARBA00023125"/>
    </source>
</evidence>
<dbReference type="RefSeq" id="WP_150496048.1">
    <property type="nucleotide sequence ID" value="NZ_BMFA01000005.1"/>
</dbReference>
<evidence type="ECO:0000256" key="1">
    <source>
        <dbReference type="ARBA" id="ARBA00023015"/>
    </source>
</evidence>
<dbReference type="AlphaFoldDB" id="A0A916TI31"/>
<gene>
    <name evidence="5" type="ORF">GCM10011316_18510</name>
</gene>
<dbReference type="EMBL" id="BMFA01000005">
    <property type="protein sequence ID" value="GGB46664.1"/>
    <property type="molecule type" value="Genomic_DNA"/>
</dbReference>